<evidence type="ECO:0000313" key="2">
    <source>
        <dbReference type="Proteomes" id="UP001211987"/>
    </source>
</evidence>
<gene>
    <name evidence="1" type="ORF">PM738_04830</name>
</gene>
<evidence type="ECO:0000313" key="1">
    <source>
        <dbReference type="EMBL" id="MDB7083119.1"/>
    </source>
</evidence>
<dbReference type="EMBL" id="JAQLKE010000005">
    <property type="protein sequence ID" value="MDB7083119.1"/>
    <property type="molecule type" value="Genomic_DNA"/>
</dbReference>
<proteinExistence type="predicted"/>
<reference evidence="1" key="1">
    <citation type="submission" date="2023-01" db="EMBL/GenBank/DDBJ databases">
        <title>Human gut microbiome strain richness.</title>
        <authorList>
            <person name="Chen-Liaw A."/>
        </authorList>
    </citation>
    <scope>NUCLEOTIDE SEQUENCE</scope>
    <source>
        <strain evidence="1">1001217st2_G6_1001217B_191108</strain>
    </source>
</reference>
<protein>
    <submittedName>
        <fullName evidence="1">Uncharacterized protein</fullName>
    </submittedName>
</protein>
<dbReference type="GeneID" id="64195637"/>
<sequence>MDGVELVKALQQLEKFKNDKGFIEIAIRGKNRKFKAFQKIALGQMGQGKEQQMMQDMFAAINKGNKLNMNNAKALANIKNLNQINMVLNGLNLCATAAGFAIIYMKLDKMSKQINEVLDTVKKGQDINAHYEFKKILSTHSDMLDHRKTQRYYSEEQMRELVDGEYNVLCMLKEVFEEGVSVNNENLVYSIISLATMLSVSLRYFDEMYYYNTKDVIKGDDIWHSTHDSWMKVYDDLTSKQFNDKLQDYALFDLGLTTQECDVLCVSVNDTVKDAKKEIEDNQYLLTKFGERDIMNAFKESNNDQAKDLINTALNDSGLKENKKVNESFDKAMKQVGLAY</sequence>
<name>A0AB35IKH6_9FIRM</name>
<dbReference type="AlphaFoldDB" id="A0AB35IKH6"/>
<dbReference type="RefSeq" id="WP_201900292.1">
    <property type="nucleotide sequence ID" value="NZ_CP068170.1"/>
</dbReference>
<dbReference type="Proteomes" id="UP001211987">
    <property type="component" value="Unassembled WGS sequence"/>
</dbReference>
<accession>A0AB35IKH6</accession>
<organism evidence="1 2">
    <name type="scientific">Thomasclavelia ramosa</name>
    <dbReference type="NCBI Taxonomy" id="1547"/>
    <lineage>
        <taxon>Bacteria</taxon>
        <taxon>Bacillati</taxon>
        <taxon>Bacillota</taxon>
        <taxon>Erysipelotrichia</taxon>
        <taxon>Erysipelotrichales</taxon>
        <taxon>Coprobacillaceae</taxon>
        <taxon>Thomasclavelia</taxon>
    </lineage>
</organism>
<comment type="caution">
    <text evidence="1">The sequence shown here is derived from an EMBL/GenBank/DDBJ whole genome shotgun (WGS) entry which is preliminary data.</text>
</comment>